<gene>
    <name evidence="2" type="ORF">HERI1096_LOCUS29879</name>
</gene>
<dbReference type="AlphaFoldDB" id="A0A7S3F8T7"/>
<proteinExistence type="predicted"/>
<protein>
    <submittedName>
        <fullName evidence="2">Uncharacterized protein</fullName>
    </submittedName>
</protein>
<feature type="compositionally biased region" description="Polar residues" evidence="1">
    <location>
        <begin position="45"/>
        <end position="54"/>
    </location>
</feature>
<organism evidence="2">
    <name type="scientific">Haptolina ericina</name>
    <dbReference type="NCBI Taxonomy" id="156174"/>
    <lineage>
        <taxon>Eukaryota</taxon>
        <taxon>Haptista</taxon>
        <taxon>Haptophyta</taxon>
        <taxon>Prymnesiophyceae</taxon>
        <taxon>Prymnesiales</taxon>
        <taxon>Prymnesiaceae</taxon>
        <taxon>Haptolina</taxon>
    </lineage>
</organism>
<feature type="region of interest" description="Disordered" evidence="1">
    <location>
        <begin position="1"/>
        <end position="79"/>
    </location>
</feature>
<dbReference type="EMBL" id="HBHX01054198">
    <property type="protein sequence ID" value="CAE0133823.1"/>
    <property type="molecule type" value="Transcribed_RNA"/>
</dbReference>
<name>A0A7S3F8T7_9EUKA</name>
<reference evidence="2" key="1">
    <citation type="submission" date="2021-01" db="EMBL/GenBank/DDBJ databases">
        <authorList>
            <person name="Corre E."/>
            <person name="Pelletier E."/>
            <person name="Niang G."/>
            <person name="Scheremetjew M."/>
            <person name="Finn R."/>
            <person name="Kale V."/>
            <person name="Holt S."/>
            <person name="Cochrane G."/>
            <person name="Meng A."/>
            <person name="Brown T."/>
            <person name="Cohen L."/>
        </authorList>
    </citation>
    <scope>NUCLEOTIDE SEQUENCE</scope>
    <source>
        <strain evidence="2">CCMP281</strain>
    </source>
</reference>
<evidence type="ECO:0000313" key="2">
    <source>
        <dbReference type="EMBL" id="CAE0133823.1"/>
    </source>
</evidence>
<sequence>MKKRTAHPAGAEDAVDFSAFNLEDGEDEPSAKEVAAVLRELCPSATPTVKPKQTQRPSASSSPPQRPAPSSLPQAPEGTVGIGALVGARVEAYQRAATAATARGDLQGFGRLSQQATELQQELLKLMQRFPAPDEQGQPKQPPGSTAPEPVTPEEISAMVSVRVVQSYVDQVGGESEALLPLLDRKAALEAHVEASGVDCDELRAAIEREKRTASACKAAGDTTGAVRALRRAKLMMEEVAEAES</sequence>
<evidence type="ECO:0000256" key="1">
    <source>
        <dbReference type="SAM" id="MobiDB-lite"/>
    </source>
</evidence>
<accession>A0A7S3F8T7</accession>
<feature type="region of interest" description="Disordered" evidence="1">
    <location>
        <begin position="132"/>
        <end position="154"/>
    </location>
</feature>
<feature type="compositionally biased region" description="Low complexity" evidence="1">
    <location>
        <begin position="55"/>
        <end position="76"/>
    </location>
</feature>